<dbReference type="PANTHER" id="PTHR10366:SF589">
    <property type="entry name" value="CINNAMOYL-COA REDUCTASE-LIKE SNL6"/>
    <property type="match status" value="1"/>
</dbReference>
<dbReference type="SUPFAM" id="SSF51735">
    <property type="entry name" value="NAD(P)-binding Rossmann-fold domains"/>
    <property type="match status" value="1"/>
</dbReference>
<dbReference type="InterPro" id="IPR036291">
    <property type="entry name" value="NAD(P)-bd_dom_sf"/>
</dbReference>
<evidence type="ECO:0000256" key="1">
    <source>
        <dbReference type="ARBA" id="ARBA00022857"/>
    </source>
</evidence>
<dbReference type="Proteomes" id="UP000593578">
    <property type="component" value="Unassembled WGS sequence"/>
</dbReference>
<accession>A0A7J8NNG5</accession>
<keyword evidence="2" id="KW-0560">Oxidoreductase</keyword>
<dbReference type="PANTHER" id="PTHR10366">
    <property type="entry name" value="NAD DEPENDENT EPIMERASE/DEHYDRATASE"/>
    <property type="match status" value="1"/>
</dbReference>
<comment type="caution">
    <text evidence="3">The sequence shown here is derived from an EMBL/GenBank/DDBJ whole genome shotgun (WGS) entry which is preliminary data.</text>
</comment>
<dbReference type="EMBL" id="JABEZZ010000001">
    <property type="protein sequence ID" value="MBA0578507.1"/>
    <property type="molecule type" value="Genomic_DNA"/>
</dbReference>
<evidence type="ECO:0000256" key="2">
    <source>
        <dbReference type="ARBA" id="ARBA00023002"/>
    </source>
</evidence>
<reference evidence="3 4" key="1">
    <citation type="journal article" date="2019" name="Genome Biol. Evol.">
        <title>Insights into the evolution of the New World diploid cottons (Gossypium, subgenus Houzingenia) based on genome sequencing.</title>
        <authorList>
            <person name="Grover C.E."/>
            <person name="Arick M.A. 2nd"/>
            <person name="Thrash A."/>
            <person name="Conover J.L."/>
            <person name="Sanders W.S."/>
            <person name="Peterson D.G."/>
            <person name="Frelichowski J.E."/>
            <person name="Scheffler J.A."/>
            <person name="Scheffler B.E."/>
            <person name="Wendel J.F."/>
        </authorList>
    </citation>
    <scope>NUCLEOTIDE SEQUENCE [LARGE SCALE GENOMIC DNA]</scope>
    <source>
        <strain evidence="3">8</strain>
        <tissue evidence="3">Leaf</tissue>
    </source>
</reference>
<organism evidence="3 4">
    <name type="scientific">Gossypium raimondii</name>
    <name type="common">Peruvian cotton</name>
    <name type="synonym">Gossypium klotzschianum subsp. raimondii</name>
    <dbReference type="NCBI Taxonomy" id="29730"/>
    <lineage>
        <taxon>Eukaryota</taxon>
        <taxon>Viridiplantae</taxon>
        <taxon>Streptophyta</taxon>
        <taxon>Embryophyta</taxon>
        <taxon>Tracheophyta</taxon>
        <taxon>Spermatophyta</taxon>
        <taxon>Magnoliopsida</taxon>
        <taxon>eudicotyledons</taxon>
        <taxon>Gunneridae</taxon>
        <taxon>Pentapetalae</taxon>
        <taxon>rosids</taxon>
        <taxon>malvids</taxon>
        <taxon>Malvales</taxon>
        <taxon>Malvaceae</taxon>
        <taxon>Malvoideae</taxon>
        <taxon>Gossypium</taxon>
    </lineage>
</organism>
<proteinExistence type="predicted"/>
<name>A0A7J8NNG5_GOSRA</name>
<dbReference type="InterPro" id="IPR050425">
    <property type="entry name" value="NAD(P)_dehydrat-like"/>
</dbReference>
<evidence type="ECO:0000313" key="4">
    <source>
        <dbReference type="Proteomes" id="UP000593578"/>
    </source>
</evidence>
<dbReference type="Gene3D" id="3.40.50.720">
    <property type="entry name" value="NAD(P)-binding Rossmann-like Domain"/>
    <property type="match status" value="2"/>
</dbReference>
<dbReference type="AlphaFoldDB" id="A0A7J8NNG5"/>
<sequence>MEEIEVPKPILMPISGKEQKCVGNIFSCSFNAREKKLICVTSGNSYLGSFIVKELLAHGYLVRVTIQHPGCHAVFHTSSFIDPHGISGYSEQKVFLETEVARTVMEACAKAAYIKRCVFTSSLLASIWRNENIDGIIDDSCWSSEEICRENKLWLALGKTKAEKVAWMKAKELKVNLVTVCPGLLMAPTFPNSHIQTSIPYLKGGQMMLQQGCLAIAEVEKVAKAHVSVYEGMNCGASGRYLCFDGVVRRQQEAIELEKGLKMTGFLLGERHVVLSEEDEEEIPIKISNSKLAALLNKINQRLPCKT</sequence>
<evidence type="ECO:0008006" key="5">
    <source>
        <dbReference type="Google" id="ProtNLM"/>
    </source>
</evidence>
<dbReference type="GO" id="GO:0016616">
    <property type="term" value="F:oxidoreductase activity, acting on the CH-OH group of donors, NAD or NADP as acceptor"/>
    <property type="evidence" value="ECO:0007669"/>
    <property type="project" value="TreeGrafter"/>
</dbReference>
<keyword evidence="1" id="KW-0521">NADP</keyword>
<gene>
    <name evidence="3" type="ORF">Gorai_020786</name>
</gene>
<protein>
    <recommendedName>
        <fullName evidence="5">NAD-dependent epimerase/dehydratase domain-containing protein</fullName>
    </recommendedName>
</protein>
<evidence type="ECO:0000313" key="3">
    <source>
        <dbReference type="EMBL" id="MBA0578507.1"/>
    </source>
</evidence>